<dbReference type="EMBL" id="WKFB01000771">
    <property type="protein sequence ID" value="KAF6718203.1"/>
    <property type="molecule type" value="Genomic_DNA"/>
</dbReference>
<protein>
    <submittedName>
        <fullName evidence="1">Uncharacterized protein</fullName>
    </submittedName>
</protein>
<gene>
    <name evidence="1" type="ORF">FQA47_024266</name>
</gene>
<sequence>MRQSNKEELLVLGHFMVTVLPSCSKALAGPLTVLFPPPCPSAEVGGGVKRELPYRQSARAAAAGRGLINLAEIRAPPSEEVQEEEQVQHLNSWISLELFISISSSASLMAANGVGGVPHGGNRQTLIQIPAGSEINPI</sequence>
<proteinExistence type="predicted"/>
<dbReference type="AlphaFoldDB" id="A0A834BXS4"/>
<dbReference type="Proteomes" id="UP000646548">
    <property type="component" value="Unassembled WGS sequence"/>
</dbReference>
<evidence type="ECO:0000313" key="1">
    <source>
        <dbReference type="EMBL" id="KAF6718203.1"/>
    </source>
</evidence>
<reference evidence="1" key="1">
    <citation type="journal article" name="BMC Genomics">
        <title>Long-read sequencing and de novo genome assembly of marine medaka (Oryzias melastigma).</title>
        <authorList>
            <person name="Liang P."/>
            <person name="Saqib H.S.A."/>
            <person name="Ni X."/>
            <person name="Shen Y."/>
        </authorList>
    </citation>
    <scope>NUCLEOTIDE SEQUENCE</scope>
    <source>
        <strain evidence="1">Bigg-433</strain>
    </source>
</reference>
<organism evidence="1 2">
    <name type="scientific">Oryzias melastigma</name>
    <name type="common">Marine medaka</name>
    <dbReference type="NCBI Taxonomy" id="30732"/>
    <lineage>
        <taxon>Eukaryota</taxon>
        <taxon>Metazoa</taxon>
        <taxon>Chordata</taxon>
        <taxon>Craniata</taxon>
        <taxon>Vertebrata</taxon>
        <taxon>Euteleostomi</taxon>
        <taxon>Actinopterygii</taxon>
        <taxon>Neopterygii</taxon>
        <taxon>Teleostei</taxon>
        <taxon>Neoteleostei</taxon>
        <taxon>Acanthomorphata</taxon>
        <taxon>Ovalentaria</taxon>
        <taxon>Atherinomorphae</taxon>
        <taxon>Beloniformes</taxon>
        <taxon>Adrianichthyidae</taxon>
        <taxon>Oryziinae</taxon>
        <taxon>Oryzias</taxon>
    </lineage>
</organism>
<name>A0A834BXS4_ORYME</name>
<evidence type="ECO:0000313" key="2">
    <source>
        <dbReference type="Proteomes" id="UP000646548"/>
    </source>
</evidence>
<accession>A0A834BXS4</accession>
<comment type="caution">
    <text evidence="1">The sequence shown here is derived from an EMBL/GenBank/DDBJ whole genome shotgun (WGS) entry which is preliminary data.</text>
</comment>